<evidence type="ECO:0000313" key="2">
    <source>
        <dbReference type="Proteomes" id="UP000326553"/>
    </source>
</evidence>
<gene>
    <name evidence="1" type="ORF">CP975_13570</name>
</gene>
<organism evidence="1 2">
    <name type="scientific">Streptomyces alboniger</name>
    <dbReference type="NCBI Taxonomy" id="132473"/>
    <lineage>
        <taxon>Bacteria</taxon>
        <taxon>Bacillati</taxon>
        <taxon>Actinomycetota</taxon>
        <taxon>Actinomycetes</taxon>
        <taxon>Kitasatosporales</taxon>
        <taxon>Streptomycetaceae</taxon>
        <taxon>Streptomyces</taxon>
        <taxon>Streptomyces aurantiacus group</taxon>
    </lineage>
</organism>
<dbReference type="RefSeq" id="WP_055528142.1">
    <property type="nucleotide sequence ID" value="NZ_CP023695.1"/>
</dbReference>
<dbReference type="AlphaFoldDB" id="A0A5J6HMY8"/>
<dbReference type="OrthoDB" id="4177777at2"/>
<dbReference type="Gene3D" id="3.40.120.10">
    <property type="entry name" value="Alpha-D-Glucose-1,6-Bisphosphate, subunit A, domain 3"/>
    <property type="match status" value="1"/>
</dbReference>
<dbReference type="KEGG" id="salw:CP975_13570"/>
<keyword evidence="2" id="KW-1185">Reference proteome</keyword>
<dbReference type="Proteomes" id="UP000326553">
    <property type="component" value="Chromosome"/>
</dbReference>
<accession>A0A5J6HMY8</accession>
<dbReference type="EMBL" id="CP023695">
    <property type="protein sequence ID" value="QEV18385.1"/>
    <property type="molecule type" value="Genomic_DNA"/>
</dbReference>
<sequence>MTSPFDAAVGIRDGGVGGRFPGEIHQGVAWWTGACLVVATEAECIAIAHDGHAISEAFHHRLRRGAVNAQHYACRVVDLDAAEERELLHTMKELGQVPGALVTTTSRGGVVSIRIFLYDQWGRVLEEEAGLGKIRRMIAEDRVPIPVNEKARGRVESHRPEGGER</sequence>
<evidence type="ECO:0000313" key="1">
    <source>
        <dbReference type="EMBL" id="QEV18385.1"/>
    </source>
</evidence>
<proteinExistence type="predicted"/>
<name>A0A5J6HMY8_STRAD</name>
<reference evidence="1 2" key="1">
    <citation type="submission" date="2017-09" db="EMBL/GenBank/DDBJ databases">
        <authorList>
            <person name="Lee N."/>
            <person name="Cho B.-K."/>
        </authorList>
    </citation>
    <scope>NUCLEOTIDE SEQUENCE [LARGE SCALE GENOMIC DNA]</scope>
    <source>
        <strain evidence="1 2">ATCC 12461</strain>
    </source>
</reference>
<protein>
    <submittedName>
        <fullName evidence="1">Uncharacterized protein</fullName>
    </submittedName>
</protein>